<feature type="region of interest" description="Disordered" evidence="1">
    <location>
        <begin position="1"/>
        <end position="22"/>
    </location>
</feature>
<reference evidence="4" key="1">
    <citation type="submission" date="2017-10" db="EMBL/GenBank/DDBJ databases">
        <title>Rapid genome shrinkage in a self-fertile nematode reveals novel sperm competition proteins.</title>
        <authorList>
            <person name="Yin D."/>
            <person name="Schwarz E.M."/>
            <person name="Thomas C.G."/>
            <person name="Felde R.L."/>
            <person name="Korf I.F."/>
            <person name="Cutter A.D."/>
            <person name="Schartner C.M."/>
            <person name="Ralston E.J."/>
            <person name="Meyer B.J."/>
            <person name="Haag E.S."/>
        </authorList>
    </citation>
    <scope>NUCLEOTIDE SEQUENCE [LARGE SCALE GENOMIC DNA]</scope>
    <source>
        <strain evidence="4">JU1422</strain>
    </source>
</reference>
<protein>
    <submittedName>
        <fullName evidence="3">Uncharacterized protein</fullName>
    </submittedName>
</protein>
<gene>
    <name evidence="3" type="primary">Cnig_chr_V.g20853</name>
    <name evidence="3" type="ORF">B9Z55_020853</name>
</gene>
<keyword evidence="2" id="KW-0472">Membrane</keyword>
<accession>A0A2G5TQ04</accession>
<evidence type="ECO:0000313" key="4">
    <source>
        <dbReference type="Proteomes" id="UP000230233"/>
    </source>
</evidence>
<organism evidence="3 4">
    <name type="scientific">Caenorhabditis nigoni</name>
    <dbReference type="NCBI Taxonomy" id="1611254"/>
    <lineage>
        <taxon>Eukaryota</taxon>
        <taxon>Metazoa</taxon>
        <taxon>Ecdysozoa</taxon>
        <taxon>Nematoda</taxon>
        <taxon>Chromadorea</taxon>
        <taxon>Rhabditida</taxon>
        <taxon>Rhabditina</taxon>
        <taxon>Rhabditomorpha</taxon>
        <taxon>Rhabditoidea</taxon>
        <taxon>Rhabditidae</taxon>
        <taxon>Peloderinae</taxon>
        <taxon>Caenorhabditis</taxon>
    </lineage>
</organism>
<evidence type="ECO:0000313" key="3">
    <source>
        <dbReference type="EMBL" id="PIC29181.1"/>
    </source>
</evidence>
<dbReference type="AlphaFoldDB" id="A0A2G5TQ04"/>
<keyword evidence="2" id="KW-0812">Transmembrane</keyword>
<evidence type="ECO:0000256" key="2">
    <source>
        <dbReference type="SAM" id="Phobius"/>
    </source>
</evidence>
<feature type="transmembrane region" description="Helical" evidence="2">
    <location>
        <begin position="32"/>
        <end position="54"/>
    </location>
</feature>
<comment type="caution">
    <text evidence="3">The sequence shown here is derived from an EMBL/GenBank/DDBJ whole genome shotgun (WGS) entry which is preliminary data.</text>
</comment>
<proteinExistence type="predicted"/>
<dbReference type="Proteomes" id="UP000230233">
    <property type="component" value="Chromosome V"/>
</dbReference>
<keyword evidence="4" id="KW-1185">Reference proteome</keyword>
<sequence length="188" mass="20753">MPTDAEMEMLPSNNRRRGRKTLKEKSRGVAKWLFYALILIGISWFLVKPVLLVVEIIKDKIQPNVDKEFSTISPATVAAIDPQLSVTTNAVPFSSSEPANTPPTSPVVVLSIPPMTTQFIPPVTSTTPTTTTPTTPVVTLTIPPITTPFTPPVLVITTPQPYITTKRKNLWWKFTSIADKYVIKKIGK</sequence>
<dbReference type="EMBL" id="PDUG01000005">
    <property type="protein sequence ID" value="PIC29181.1"/>
    <property type="molecule type" value="Genomic_DNA"/>
</dbReference>
<keyword evidence="2" id="KW-1133">Transmembrane helix</keyword>
<name>A0A2G5TQ04_9PELO</name>
<evidence type="ECO:0000256" key="1">
    <source>
        <dbReference type="SAM" id="MobiDB-lite"/>
    </source>
</evidence>